<dbReference type="RefSeq" id="WP_197003957.1">
    <property type="nucleotide sequence ID" value="NZ_BONS01000022.1"/>
</dbReference>
<evidence type="ECO:0000256" key="1">
    <source>
        <dbReference type="ARBA" id="ARBA00022553"/>
    </source>
</evidence>
<dbReference type="EMBL" id="JADOUF010000001">
    <property type="protein sequence ID" value="MBG6137049.1"/>
    <property type="molecule type" value="Genomic_DNA"/>
</dbReference>
<dbReference type="PROSITE" id="PS50110">
    <property type="entry name" value="RESPONSE_REGULATORY"/>
    <property type="match status" value="1"/>
</dbReference>
<feature type="modified residue" description="4-aspartylphosphate" evidence="5">
    <location>
        <position position="54"/>
    </location>
</feature>
<dbReference type="SMART" id="SM00448">
    <property type="entry name" value="REC"/>
    <property type="match status" value="1"/>
</dbReference>
<dbReference type="Pfam" id="PF00196">
    <property type="entry name" value="GerE"/>
    <property type="match status" value="1"/>
</dbReference>
<organism evidence="8 9">
    <name type="scientific">Longispora fulva</name>
    <dbReference type="NCBI Taxonomy" id="619741"/>
    <lineage>
        <taxon>Bacteria</taxon>
        <taxon>Bacillati</taxon>
        <taxon>Actinomycetota</taxon>
        <taxon>Actinomycetes</taxon>
        <taxon>Micromonosporales</taxon>
        <taxon>Micromonosporaceae</taxon>
        <taxon>Longispora</taxon>
    </lineage>
</organism>
<dbReference type="CDD" id="cd06170">
    <property type="entry name" value="LuxR_C_like"/>
    <property type="match status" value="1"/>
</dbReference>
<gene>
    <name evidence="8" type="ORF">IW245_003243</name>
</gene>
<dbReference type="Proteomes" id="UP000622552">
    <property type="component" value="Unassembled WGS sequence"/>
</dbReference>
<name>A0A8J7GE60_9ACTN</name>
<reference evidence="8" key="1">
    <citation type="submission" date="2020-11" db="EMBL/GenBank/DDBJ databases">
        <title>Sequencing the genomes of 1000 actinobacteria strains.</title>
        <authorList>
            <person name="Klenk H.-P."/>
        </authorList>
    </citation>
    <scope>NUCLEOTIDE SEQUENCE</scope>
    <source>
        <strain evidence="8">DSM 45356</strain>
    </source>
</reference>
<dbReference type="InterPro" id="IPR058245">
    <property type="entry name" value="NreC/VraR/RcsB-like_REC"/>
</dbReference>
<dbReference type="SUPFAM" id="SSF46894">
    <property type="entry name" value="C-terminal effector domain of the bipartite response regulators"/>
    <property type="match status" value="1"/>
</dbReference>
<keyword evidence="9" id="KW-1185">Reference proteome</keyword>
<evidence type="ECO:0000313" key="9">
    <source>
        <dbReference type="Proteomes" id="UP000622552"/>
    </source>
</evidence>
<proteinExistence type="predicted"/>
<dbReference type="PROSITE" id="PS50043">
    <property type="entry name" value="HTH_LUXR_2"/>
    <property type="match status" value="1"/>
</dbReference>
<keyword evidence="4" id="KW-0804">Transcription</keyword>
<dbReference type="InterPro" id="IPR011006">
    <property type="entry name" value="CheY-like_superfamily"/>
</dbReference>
<dbReference type="PANTHER" id="PTHR43214:SF24">
    <property type="entry name" value="TRANSCRIPTIONAL REGULATORY PROTEIN NARL-RELATED"/>
    <property type="match status" value="1"/>
</dbReference>
<feature type="domain" description="HTH luxR-type" evidence="6">
    <location>
        <begin position="148"/>
        <end position="213"/>
    </location>
</feature>
<evidence type="ECO:0000259" key="6">
    <source>
        <dbReference type="PROSITE" id="PS50043"/>
    </source>
</evidence>
<dbReference type="Pfam" id="PF00072">
    <property type="entry name" value="Response_reg"/>
    <property type="match status" value="1"/>
</dbReference>
<feature type="domain" description="Response regulatory" evidence="7">
    <location>
        <begin position="3"/>
        <end position="119"/>
    </location>
</feature>
<dbReference type="PANTHER" id="PTHR43214">
    <property type="entry name" value="TWO-COMPONENT RESPONSE REGULATOR"/>
    <property type="match status" value="1"/>
</dbReference>
<accession>A0A8J7GE60</accession>
<evidence type="ECO:0000313" key="8">
    <source>
        <dbReference type="EMBL" id="MBG6137049.1"/>
    </source>
</evidence>
<evidence type="ECO:0000256" key="3">
    <source>
        <dbReference type="ARBA" id="ARBA00023125"/>
    </source>
</evidence>
<evidence type="ECO:0000259" key="7">
    <source>
        <dbReference type="PROSITE" id="PS50110"/>
    </source>
</evidence>
<dbReference type="CDD" id="cd17535">
    <property type="entry name" value="REC_NarL-like"/>
    <property type="match status" value="1"/>
</dbReference>
<evidence type="ECO:0000256" key="2">
    <source>
        <dbReference type="ARBA" id="ARBA00023015"/>
    </source>
</evidence>
<dbReference type="PROSITE" id="PS00622">
    <property type="entry name" value="HTH_LUXR_1"/>
    <property type="match status" value="1"/>
</dbReference>
<dbReference type="GO" id="GO:0003677">
    <property type="term" value="F:DNA binding"/>
    <property type="evidence" value="ECO:0007669"/>
    <property type="project" value="UniProtKB-KW"/>
</dbReference>
<keyword evidence="1 5" id="KW-0597">Phosphoprotein</keyword>
<dbReference type="Gene3D" id="3.40.50.2300">
    <property type="match status" value="1"/>
</dbReference>
<protein>
    <submittedName>
        <fullName evidence="8">DNA-binding NarL/FixJ family response regulator</fullName>
    </submittedName>
</protein>
<keyword evidence="3 8" id="KW-0238">DNA-binding</keyword>
<sequence length="218" mass="23387">MIRVMLVDDQELVRAGIRLVLKHADDIDVVAETSDGRGAAQLAVRHKVDVALLDIQMAGVDGLTAAERMAAQAPSVRVVMLTTFGEEEYLRRALRAGAVGFLLKDSTPQELIEAVRLAAAGRHVASPEITGQLIRGYLDSDPPQANPHRERLSVLTERELEILVMVGTGASNAEIGQRMFLGEGTVKAHVSRILTKLGCANRVQAAVLAHEAGLLSDS</sequence>
<evidence type="ECO:0000256" key="5">
    <source>
        <dbReference type="PROSITE-ProRule" id="PRU00169"/>
    </source>
</evidence>
<dbReference type="InterPro" id="IPR000792">
    <property type="entry name" value="Tscrpt_reg_LuxR_C"/>
</dbReference>
<evidence type="ECO:0000256" key="4">
    <source>
        <dbReference type="ARBA" id="ARBA00023163"/>
    </source>
</evidence>
<dbReference type="GO" id="GO:0006355">
    <property type="term" value="P:regulation of DNA-templated transcription"/>
    <property type="evidence" value="ECO:0007669"/>
    <property type="project" value="InterPro"/>
</dbReference>
<dbReference type="AlphaFoldDB" id="A0A8J7GE60"/>
<dbReference type="SUPFAM" id="SSF52172">
    <property type="entry name" value="CheY-like"/>
    <property type="match status" value="1"/>
</dbReference>
<dbReference type="InterPro" id="IPR001789">
    <property type="entry name" value="Sig_transdc_resp-reg_receiver"/>
</dbReference>
<dbReference type="PRINTS" id="PR00038">
    <property type="entry name" value="HTHLUXR"/>
</dbReference>
<dbReference type="InterPro" id="IPR016032">
    <property type="entry name" value="Sig_transdc_resp-reg_C-effctor"/>
</dbReference>
<dbReference type="InterPro" id="IPR039420">
    <property type="entry name" value="WalR-like"/>
</dbReference>
<comment type="caution">
    <text evidence="8">The sequence shown here is derived from an EMBL/GenBank/DDBJ whole genome shotgun (WGS) entry which is preliminary data.</text>
</comment>
<dbReference type="SMART" id="SM00421">
    <property type="entry name" value="HTH_LUXR"/>
    <property type="match status" value="1"/>
</dbReference>
<dbReference type="GO" id="GO:0000160">
    <property type="term" value="P:phosphorelay signal transduction system"/>
    <property type="evidence" value="ECO:0007669"/>
    <property type="project" value="InterPro"/>
</dbReference>
<keyword evidence="2" id="KW-0805">Transcription regulation</keyword>